<proteinExistence type="predicted"/>
<name>A0A644S9N7_CAMCO</name>
<dbReference type="AlphaFoldDB" id="A0A644S9N7"/>
<reference evidence="1 2" key="1">
    <citation type="submission" date="2019-01" db="EMBL/GenBank/DDBJ databases">
        <authorList>
            <consortium name="PulseNet: The National Subtyping Network for Foodborne Disease Surveillance"/>
            <person name="Tarr C.L."/>
            <person name="Trees E."/>
            <person name="Katz L.S."/>
            <person name="Carleton-Romer H.A."/>
            <person name="Stroika S."/>
            <person name="Kucerova Z."/>
            <person name="Roache K.F."/>
            <person name="Sabol A.L."/>
            <person name="Besser J."/>
            <person name="Gerner-Smidt P."/>
        </authorList>
    </citation>
    <scope>NUCLEOTIDE SEQUENCE [LARGE SCALE GENOMIC DNA]</scope>
    <source>
        <strain evidence="1 2">PNUSAC007828</strain>
    </source>
</reference>
<accession>A0A644S9N7</accession>
<organism evidence="1 2">
    <name type="scientific">Campylobacter coli</name>
    <dbReference type="NCBI Taxonomy" id="195"/>
    <lineage>
        <taxon>Bacteria</taxon>
        <taxon>Pseudomonadati</taxon>
        <taxon>Campylobacterota</taxon>
        <taxon>Epsilonproteobacteria</taxon>
        <taxon>Campylobacterales</taxon>
        <taxon>Campylobacteraceae</taxon>
        <taxon>Campylobacter</taxon>
    </lineage>
</organism>
<sequence length="494" mass="54529">MSYNISYIPSDGQNEIKPPINPIKPNNIDMQRVQELINENIEKFKNEINGGIDDEKIKDFIQDLILKNNFLQFIDISDEQNPNRKTLQIKNHDSISSVTTNGDNANLLMLSKTDAIDFGSSKIQMNLNSKDGIVKINDNKIIATIENLDELKNLISNENLSIKISSLIKEMKDSLKGEKGDTPSTEEISAIVSEVIQDMNIGANVEVDENQITEAVNSISQALISETLAKVSNIEANTLSAFINAIENKALLCNITNTDAPALLESGITGYKQGFIWINESVSPQKMWISDVHAWTEINLTKINEINKIVLKVSRNNINITYSACTFSNFGLITTDGNAIFAKSSTIGTKSGGTCVFEIDGVDYTATFTTDLGLYSNGYTFNIVMGNNKSMLSNAIGADKICHFTLTFDKALPTQYIQGFGVRPYGNVVTRDWTPKMILEACNTNIPEPIFSLEKSYTANSEVEKSSINALSIVTGEDISKKVTSYSDWSEVVK</sequence>
<evidence type="ECO:0008006" key="3">
    <source>
        <dbReference type="Google" id="ProtNLM"/>
    </source>
</evidence>
<dbReference type="EMBL" id="AABKAB010000018">
    <property type="protein sequence ID" value="EAH8157826.1"/>
    <property type="molecule type" value="Genomic_DNA"/>
</dbReference>
<dbReference type="Proteomes" id="UP000576616">
    <property type="component" value="Unassembled WGS sequence"/>
</dbReference>
<dbReference type="RefSeq" id="WP_072230288.1">
    <property type="nucleotide sequence ID" value="NZ_FAZI01000021.1"/>
</dbReference>
<evidence type="ECO:0000313" key="1">
    <source>
        <dbReference type="EMBL" id="EAH8157826.1"/>
    </source>
</evidence>
<gene>
    <name evidence="1" type="ORF">ES716_07900</name>
</gene>
<comment type="caution">
    <text evidence="1">The sequence shown here is derived from an EMBL/GenBank/DDBJ whole genome shotgun (WGS) entry which is preliminary data.</text>
</comment>
<evidence type="ECO:0000313" key="2">
    <source>
        <dbReference type="Proteomes" id="UP000576616"/>
    </source>
</evidence>
<protein>
    <recommendedName>
        <fullName evidence="3">Phage tail protein</fullName>
    </recommendedName>
</protein>